<feature type="region of interest" description="Disordered" evidence="1">
    <location>
        <begin position="60"/>
        <end position="101"/>
    </location>
</feature>
<accession>A0A7C8ZHN7</accession>
<reference evidence="2" key="1">
    <citation type="journal article" date="2013" name="J. Plant Res.">
        <title>Effect of fungi and light on seed germination of three Opuntia species from semiarid lands of central Mexico.</title>
        <authorList>
            <person name="Delgado-Sanchez P."/>
            <person name="Jimenez-Bremont J.F."/>
            <person name="Guerrero-Gonzalez Mde L."/>
            <person name="Flores J."/>
        </authorList>
    </citation>
    <scope>NUCLEOTIDE SEQUENCE</scope>
    <source>
        <tissue evidence="2">Cladode</tissue>
    </source>
</reference>
<dbReference type="EMBL" id="GISG01127378">
    <property type="protein sequence ID" value="MBA4642155.1"/>
    <property type="molecule type" value="Transcribed_RNA"/>
</dbReference>
<sequence length="101" mass="11350">MSRCEALGEFTSVHVRISLLLACPIRLTRSRNQYWGANFTSSYLRFLGLNQLPYSSSRIGFQNSRNRQNDCTSKKGPASNSPNELIVPAFQSSNNSTPQTY</sequence>
<protein>
    <submittedName>
        <fullName evidence="2">Uncharacterized protein</fullName>
    </submittedName>
</protein>
<feature type="compositionally biased region" description="Polar residues" evidence="1">
    <location>
        <begin position="60"/>
        <end position="71"/>
    </location>
</feature>
<feature type="compositionally biased region" description="Polar residues" evidence="1">
    <location>
        <begin position="90"/>
        <end position="101"/>
    </location>
</feature>
<evidence type="ECO:0000313" key="2">
    <source>
        <dbReference type="EMBL" id="MBA4642155.1"/>
    </source>
</evidence>
<evidence type="ECO:0000256" key="1">
    <source>
        <dbReference type="SAM" id="MobiDB-lite"/>
    </source>
</evidence>
<proteinExistence type="predicted"/>
<organism evidence="2">
    <name type="scientific">Opuntia streptacantha</name>
    <name type="common">Prickly pear cactus</name>
    <name type="synonym">Opuntia cardona</name>
    <dbReference type="NCBI Taxonomy" id="393608"/>
    <lineage>
        <taxon>Eukaryota</taxon>
        <taxon>Viridiplantae</taxon>
        <taxon>Streptophyta</taxon>
        <taxon>Embryophyta</taxon>
        <taxon>Tracheophyta</taxon>
        <taxon>Spermatophyta</taxon>
        <taxon>Magnoliopsida</taxon>
        <taxon>eudicotyledons</taxon>
        <taxon>Gunneridae</taxon>
        <taxon>Pentapetalae</taxon>
        <taxon>Caryophyllales</taxon>
        <taxon>Cactineae</taxon>
        <taxon>Cactaceae</taxon>
        <taxon>Opuntioideae</taxon>
        <taxon>Opuntia</taxon>
    </lineage>
</organism>
<dbReference type="AlphaFoldDB" id="A0A7C8ZHN7"/>
<name>A0A7C8ZHN7_OPUST</name>
<reference evidence="2" key="2">
    <citation type="submission" date="2020-07" db="EMBL/GenBank/DDBJ databases">
        <authorList>
            <person name="Vera ALvarez R."/>
            <person name="Arias-Moreno D.M."/>
            <person name="Jimenez-Jacinto V."/>
            <person name="Jimenez-Bremont J.F."/>
            <person name="Swaminathan K."/>
            <person name="Moose S.P."/>
            <person name="Guerrero-Gonzalez M.L."/>
            <person name="Marino-Ramirez L."/>
            <person name="Landsman D."/>
            <person name="Rodriguez-Kessler M."/>
            <person name="Delgado-Sanchez P."/>
        </authorList>
    </citation>
    <scope>NUCLEOTIDE SEQUENCE</scope>
    <source>
        <tissue evidence="2">Cladode</tissue>
    </source>
</reference>